<dbReference type="InterPro" id="IPR012677">
    <property type="entry name" value="Nucleotide-bd_a/b_plait_sf"/>
</dbReference>
<evidence type="ECO:0000259" key="4">
    <source>
        <dbReference type="PROSITE" id="PS50102"/>
    </source>
</evidence>
<dbReference type="InterPro" id="IPR036390">
    <property type="entry name" value="WH_DNA-bd_sf"/>
</dbReference>
<dbReference type="InterPro" id="IPR006630">
    <property type="entry name" value="La_HTH"/>
</dbReference>
<dbReference type="Pfam" id="PF00076">
    <property type="entry name" value="RRM_1"/>
    <property type="match status" value="1"/>
</dbReference>
<evidence type="ECO:0000256" key="2">
    <source>
        <dbReference type="PROSITE-ProRule" id="PRU00332"/>
    </source>
</evidence>
<protein>
    <recommendedName>
        <fullName evidence="8">La-related protein 7</fullName>
    </recommendedName>
</protein>
<feature type="domain" description="RRM" evidence="4">
    <location>
        <begin position="118"/>
        <end position="203"/>
    </location>
</feature>
<organism evidence="6 7">
    <name type="scientific">Cloeon dipterum</name>
    <dbReference type="NCBI Taxonomy" id="197152"/>
    <lineage>
        <taxon>Eukaryota</taxon>
        <taxon>Metazoa</taxon>
        <taxon>Ecdysozoa</taxon>
        <taxon>Arthropoda</taxon>
        <taxon>Hexapoda</taxon>
        <taxon>Insecta</taxon>
        <taxon>Pterygota</taxon>
        <taxon>Palaeoptera</taxon>
        <taxon>Ephemeroptera</taxon>
        <taxon>Pisciforma</taxon>
        <taxon>Baetidae</taxon>
        <taxon>Cloeon</taxon>
    </lineage>
</organism>
<dbReference type="SMART" id="SM00715">
    <property type="entry name" value="LA"/>
    <property type="match status" value="1"/>
</dbReference>
<sequence length="438" mass="50356">MAGHDKSEARSEPSDTETGEDQLSECRESLLHKVNGVIEFYFSDINLSRNQYFAHKVLEDPYVPIDLLMTFHKLKELTDSKEVILDAIKMSKMLHVTPDGKKIYRTTEIQLVDQIEEHVIYVENVPENKDIEWLRQIFSSYGQVVYVSLPVFKKTRMNKGYAFIELASEKDVAKAYEAFKSTDLLICTNMPPEELLSIKTHETDNPADAPEVDRMKLVNSTVESRDLAKLGMKVMMKCDWRRLRNRYLNRLHVQNRTLKEESGAQEEECTYKKGLIVKLQKSKHLGNLAQYIEGIRLRPNGGVVFVTNHAKSDFVYIRFASAEQADALLSSDAPHITKLEGSEEVEYWENVTKIVAEKKERAFLKKIMKKKEKRLAKAQNQAGSVSDISEHGNTMDNFDNLVQNLQASVAEDQPVVDPSLRSKRKKKRDRKTGHKYVR</sequence>
<comment type="caution">
    <text evidence="6">The sequence shown here is derived from an EMBL/GenBank/DDBJ whole genome shotgun (WGS) entry which is preliminary data.</text>
</comment>
<feature type="compositionally biased region" description="Basic and acidic residues" evidence="3">
    <location>
        <begin position="1"/>
        <end position="13"/>
    </location>
</feature>
<name>A0A8S1BVZ3_9INSE</name>
<feature type="domain" description="HTH La-type RNA-binding" evidence="5">
    <location>
        <begin position="24"/>
        <end position="113"/>
    </location>
</feature>
<proteinExistence type="predicted"/>
<dbReference type="InterPro" id="IPR045180">
    <property type="entry name" value="La_dom_prot"/>
</dbReference>
<gene>
    <name evidence="6" type="ORF">CLODIP_2_CD07908</name>
</gene>
<evidence type="ECO:0000256" key="3">
    <source>
        <dbReference type="SAM" id="MobiDB-lite"/>
    </source>
</evidence>
<dbReference type="Pfam" id="PF05383">
    <property type="entry name" value="La"/>
    <property type="match status" value="1"/>
</dbReference>
<dbReference type="Proteomes" id="UP000494165">
    <property type="component" value="Unassembled WGS sequence"/>
</dbReference>
<reference evidence="6 7" key="1">
    <citation type="submission" date="2020-04" db="EMBL/GenBank/DDBJ databases">
        <authorList>
            <person name="Alioto T."/>
            <person name="Alioto T."/>
            <person name="Gomez Garrido J."/>
        </authorList>
    </citation>
    <scope>NUCLEOTIDE SEQUENCE [LARGE SCALE GENOMIC DNA]</scope>
</reference>
<evidence type="ECO:0000256" key="1">
    <source>
        <dbReference type="ARBA" id="ARBA00022884"/>
    </source>
</evidence>
<dbReference type="OrthoDB" id="439993at2759"/>
<keyword evidence="1 2" id="KW-0694">RNA-binding</keyword>
<evidence type="ECO:0008006" key="8">
    <source>
        <dbReference type="Google" id="ProtNLM"/>
    </source>
</evidence>
<dbReference type="EMBL" id="CADEPI010000002">
    <property type="protein sequence ID" value="CAB3359816.1"/>
    <property type="molecule type" value="Genomic_DNA"/>
</dbReference>
<dbReference type="PROSITE" id="PS50961">
    <property type="entry name" value="HTH_LA"/>
    <property type="match status" value="1"/>
</dbReference>
<feature type="region of interest" description="Disordered" evidence="3">
    <location>
        <begin position="1"/>
        <end position="23"/>
    </location>
</feature>
<evidence type="ECO:0000259" key="5">
    <source>
        <dbReference type="PROSITE" id="PS50961"/>
    </source>
</evidence>
<dbReference type="PROSITE" id="PS50102">
    <property type="entry name" value="RRM"/>
    <property type="match status" value="1"/>
</dbReference>
<dbReference type="GO" id="GO:0003723">
    <property type="term" value="F:RNA binding"/>
    <property type="evidence" value="ECO:0007669"/>
    <property type="project" value="UniProtKB-UniRule"/>
</dbReference>
<feature type="compositionally biased region" description="Acidic residues" evidence="3">
    <location>
        <begin position="14"/>
        <end position="23"/>
    </location>
</feature>
<dbReference type="SUPFAM" id="SSF54928">
    <property type="entry name" value="RNA-binding domain, RBD"/>
    <property type="match status" value="1"/>
</dbReference>
<dbReference type="InterPro" id="IPR035979">
    <property type="entry name" value="RBD_domain_sf"/>
</dbReference>
<dbReference type="CDD" id="cd07323">
    <property type="entry name" value="LAM"/>
    <property type="match status" value="1"/>
</dbReference>
<dbReference type="InterPro" id="IPR000504">
    <property type="entry name" value="RRM_dom"/>
</dbReference>
<accession>A0A8S1BVZ3</accession>
<feature type="region of interest" description="Disordered" evidence="3">
    <location>
        <begin position="409"/>
        <end position="438"/>
    </location>
</feature>
<keyword evidence="7" id="KW-1185">Reference proteome</keyword>
<evidence type="ECO:0000313" key="6">
    <source>
        <dbReference type="EMBL" id="CAB3359816.1"/>
    </source>
</evidence>
<dbReference type="SMART" id="SM00360">
    <property type="entry name" value="RRM"/>
    <property type="match status" value="1"/>
</dbReference>
<feature type="compositionally biased region" description="Basic residues" evidence="3">
    <location>
        <begin position="421"/>
        <end position="438"/>
    </location>
</feature>
<dbReference type="Gene3D" id="1.10.10.10">
    <property type="entry name" value="Winged helix-like DNA-binding domain superfamily/Winged helix DNA-binding domain"/>
    <property type="match status" value="1"/>
</dbReference>
<dbReference type="Gene3D" id="3.30.70.330">
    <property type="match status" value="1"/>
</dbReference>
<dbReference type="PANTHER" id="PTHR22792">
    <property type="entry name" value="LUPUS LA PROTEIN-RELATED"/>
    <property type="match status" value="1"/>
</dbReference>
<dbReference type="InterPro" id="IPR036388">
    <property type="entry name" value="WH-like_DNA-bd_sf"/>
</dbReference>
<dbReference type="AlphaFoldDB" id="A0A8S1BVZ3"/>
<dbReference type="PANTHER" id="PTHR22792:SF62">
    <property type="entry name" value="LA-RELATED PROTEIN 7"/>
    <property type="match status" value="1"/>
</dbReference>
<dbReference type="SUPFAM" id="SSF46785">
    <property type="entry name" value="Winged helix' DNA-binding domain"/>
    <property type="match status" value="1"/>
</dbReference>
<evidence type="ECO:0000313" key="7">
    <source>
        <dbReference type="Proteomes" id="UP000494165"/>
    </source>
</evidence>